<protein>
    <recommendedName>
        <fullName evidence="7">MASE1 domain-containing protein</fullName>
    </recommendedName>
</protein>
<proteinExistence type="predicted"/>
<evidence type="ECO:0000259" key="7">
    <source>
        <dbReference type="Pfam" id="PF05231"/>
    </source>
</evidence>
<feature type="transmembrane region" description="Helical" evidence="6">
    <location>
        <begin position="76"/>
        <end position="99"/>
    </location>
</feature>
<feature type="transmembrane region" description="Helical" evidence="6">
    <location>
        <begin position="275"/>
        <end position="292"/>
    </location>
</feature>
<dbReference type="RefSeq" id="WP_380007833.1">
    <property type="nucleotide sequence ID" value="NZ_JADIKI010000022.1"/>
</dbReference>
<keyword evidence="5 6" id="KW-0472">Membrane</keyword>
<feature type="transmembrane region" description="Helical" evidence="6">
    <location>
        <begin position="51"/>
        <end position="70"/>
    </location>
</feature>
<accession>A0ABW8IFX9</accession>
<feature type="transmembrane region" description="Helical" evidence="6">
    <location>
        <begin position="111"/>
        <end position="135"/>
    </location>
</feature>
<keyword evidence="9" id="KW-1185">Reference proteome</keyword>
<dbReference type="Pfam" id="PF05231">
    <property type="entry name" value="MASE1"/>
    <property type="match status" value="1"/>
</dbReference>
<feature type="domain" description="MASE1" evidence="7">
    <location>
        <begin position="15"/>
        <end position="294"/>
    </location>
</feature>
<evidence type="ECO:0000256" key="6">
    <source>
        <dbReference type="SAM" id="Phobius"/>
    </source>
</evidence>
<evidence type="ECO:0000256" key="4">
    <source>
        <dbReference type="ARBA" id="ARBA00022989"/>
    </source>
</evidence>
<feature type="transmembrane region" description="Helical" evidence="6">
    <location>
        <begin position="243"/>
        <end position="263"/>
    </location>
</feature>
<dbReference type="InterPro" id="IPR007895">
    <property type="entry name" value="MASE1"/>
</dbReference>
<keyword evidence="4 6" id="KW-1133">Transmembrane helix</keyword>
<comment type="caution">
    <text evidence="8">The sequence shown here is derived from an EMBL/GenBank/DDBJ whole genome shotgun (WGS) entry which is preliminary data.</text>
</comment>
<evidence type="ECO:0000256" key="1">
    <source>
        <dbReference type="ARBA" id="ARBA00004651"/>
    </source>
</evidence>
<feature type="transmembrane region" description="Helical" evidence="6">
    <location>
        <begin position="12"/>
        <end position="30"/>
    </location>
</feature>
<evidence type="ECO:0000313" key="9">
    <source>
        <dbReference type="Proteomes" id="UP001620409"/>
    </source>
</evidence>
<dbReference type="EMBL" id="JADIKI010000022">
    <property type="protein sequence ID" value="MFK2854052.1"/>
    <property type="molecule type" value="Genomic_DNA"/>
</dbReference>
<gene>
    <name evidence="8" type="ORF">ISP18_05585</name>
</gene>
<sequence>MGEGLRGRRWLTHILVAAGYALAYFVVRPFSDAQWTLTSGLRVACLLLMPYRFWPALVLGEVLPLAYWNYQEGMDFGWIWMLLASMPPITVGMPIVWWCRHRLALFPSRRLVNIGALLQCLLLLSMAWAFMSYLLYLTASPSHHENAAAPALGTVMYFLGNYLGMVTILPWALLARLEQWRGQWRFKLKQLLANHMSRDIFAIVLPSMGALSALSYVDQGDLGEVARAAMLLPIAWLTLKHGWRASLLGSTFVVTCVCMLFACKPDGEMLQVQSYVVITVTCLCALGAHVSSRRQQKEQVMTYVQQTKQAAKSSLNFGDRHLKQASRALECVLSVLEVEQLNVSEKLRHVATDTERSIYDKQAGLLQRRIYHLAESMHPSAWRLGGMQAALRDSVGRVLNEAGLLYRFRTKGQRSNALSPSIQVAIYRSVCAAVASMSSDLACASVDVVMREGMTHGHPWVMLRIDGGLSKLAIARNVCLAQERERVAPKLGAHALDFQELRNLIQLFDGELRIREGRDKVRVTALLFDGAQRVRESTTAFTPPLWVS</sequence>
<keyword evidence="2" id="KW-1003">Cell membrane</keyword>
<dbReference type="Proteomes" id="UP001620409">
    <property type="component" value="Unassembled WGS sequence"/>
</dbReference>
<organism evidence="8 9">
    <name type="scientific">Dyella humi</name>
    <dbReference type="NCBI Taxonomy" id="1770547"/>
    <lineage>
        <taxon>Bacteria</taxon>
        <taxon>Pseudomonadati</taxon>
        <taxon>Pseudomonadota</taxon>
        <taxon>Gammaproteobacteria</taxon>
        <taxon>Lysobacterales</taxon>
        <taxon>Rhodanobacteraceae</taxon>
        <taxon>Dyella</taxon>
    </lineage>
</organism>
<name>A0ABW8IFX9_9GAMM</name>
<feature type="transmembrane region" description="Helical" evidence="6">
    <location>
        <begin position="155"/>
        <end position="175"/>
    </location>
</feature>
<reference evidence="8 9" key="1">
    <citation type="submission" date="2020-10" db="EMBL/GenBank/DDBJ databases">
        <title>Phylogeny of dyella-like bacteria.</title>
        <authorList>
            <person name="Fu J."/>
        </authorList>
    </citation>
    <scope>NUCLEOTIDE SEQUENCE [LARGE SCALE GENOMIC DNA]</scope>
    <source>
        <strain evidence="8 9">DHG40</strain>
    </source>
</reference>
<evidence type="ECO:0000256" key="5">
    <source>
        <dbReference type="ARBA" id="ARBA00023136"/>
    </source>
</evidence>
<keyword evidence="3 6" id="KW-0812">Transmembrane</keyword>
<evidence type="ECO:0000256" key="2">
    <source>
        <dbReference type="ARBA" id="ARBA00022475"/>
    </source>
</evidence>
<feature type="transmembrane region" description="Helical" evidence="6">
    <location>
        <begin position="196"/>
        <end position="217"/>
    </location>
</feature>
<comment type="subcellular location">
    <subcellularLocation>
        <location evidence="1">Cell membrane</location>
        <topology evidence="1">Multi-pass membrane protein</topology>
    </subcellularLocation>
</comment>
<evidence type="ECO:0000256" key="3">
    <source>
        <dbReference type="ARBA" id="ARBA00022692"/>
    </source>
</evidence>
<evidence type="ECO:0000313" key="8">
    <source>
        <dbReference type="EMBL" id="MFK2854052.1"/>
    </source>
</evidence>